<proteinExistence type="predicted"/>
<evidence type="ECO:0008006" key="7">
    <source>
        <dbReference type="Google" id="ProtNLM"/>
    </source>
</evidence>
<keyword evidence="6" id="KW-1185">Reference proteome</keyword>
<dbReference type="PANTHER" id="PTHR31450">
    <property type="entry name" value="LEUCINE-RICH REPEAT-CONTAINING PROTEIN 19 LRRC19 FAMILY MEMBER"/>
    <property type="match status" value="1"/>
</dbReference>
<protein>
    <recommendedName>
        <fullName evidence="7">Leucine-rich repeat-containing protein 19</fullName>
    </recommendedName>
</protein>
<reference evidence="5" key="1">
    <citation type="journal article" date="2023" name="Science">
        <title>Genome structures resolve the early diversification of teleost fishes.</title>
        <authorList>
            <person name="Parey E."/>
            <person name="Louis A."/>
            <person name="Montfort J."/>
            <person name="Bouchez O."/>
            <person name="Roques C."/>
            <person name="Iampietro C."/>
            <person name="Lluch J."/>
            <person name="Castinel A."/>
            <person name="Donnadieu C."/>
            <person name="Desvignes T."/>
            <person name="Floi Bucao C."/>
            <person name="Jouanno E."/>
            <person name="Wen M."/>
            <person name="Mejri S."/>
            <person name="Dirks R."/>
            <person name="Jansen H."/>
            <person name="Henkel C."/>
            <person name="Chen W.J."/>
            <person name="Zahm M."/>
            <person name="Cabau C."/>
            <person name="Klopp C."/>
            <person name="Thompson A.W."/>
            <person name="Robinson-Rechavi M."/>
            <person name="Braasch I."/>
            <person name="Lecointre G."/>
            <person name="Bobe J."/>
            <person name="Postlethwait J.H."/>
            <person name="Berthelot C."/>
            <person name="Roest Crollius H."/>
            <person name="Guiguen Y."/>
        </authorList>
    </citation>
    <scope>NUCLEOTIDE SEQUENCE</scope>
    <source>
        <strain evidence="5">NC1722</strain>
    </source>
</reference>
<keyword evidence="4" id="KW-0472">Membrane</keyword>
<evidence type="ECO:0000256" key="2">
    <source>
        <dbReference type="ARBA" id="ARBA00022737"/>
    </source>
</evidence>
<sequence length="332" mass="37176">MLCIWGKVADTHSTREISYSQRKLTVILGRTWHNATDLDLSWNRLNLTHPKSLQEVQRFGRLVMLNLSGNYLPLLERNHLSSLSALQVLDLSRCQLAGIENGAFRGLPKLQTLLLRGNKLKDPLPIALQDLRALSFLDLHGNVHIRTGPPDWLKGVRTVFWPGSSDFVALGNTSEGHMQNLNILRQFQRKLLADFDEHPTTANINSTEATEEHPSHSWQYLVAVLVAAISISIVIAIGAKCKLFHHYVASYRHALLPEDTASQCDPMGLEVGFSGQGMPGRGPYSDAPTELDDDDGFIEDNYIQACERERAERAAEELKDEDEDDDIEFTIG</sequence>
<feature type="region of interest" description="Disordered" evidence="3">
    <location>
        <begin position="275"/>
        <end position="295"/>
    </location>
</feature>
<feature type="region of interest" description="Disordered" evidence="3">
    <location>
        <begin position="312"/>
        <end position="332"/>
    </location>
</feature>
<organism evidence="5 6">
    <name type="scientific">Aldrovandia affinis</name>
    <dbReference type="NCBI Taxonomy" id="143900"/>
    <lineage>
        <taxon>Eukaryota</taxon>
        <taxon>Metazoa</taxon>
        <taxon>Chordata</taxon>
        <taxon>Craniata</taxon>
        <taxon>Vertebrata</taxon>
        <taxon>Euteleostomi</taxon>
        <taxon>Actinopterygii</taxon>
        <taxon>Neopterygii</taxon>
        <taxon>Teleostei</taxon>
        <taxon>Notacanthiformes</taxon>
        <taxon>Halosauridae</taxon>
        <taxon>Aldrovandia</taxon>
    </lineage>
</organism>
<evidence type="ECO:0000313" key="5">
    <source>
        <dbReference type="EMBL" id="KAJ8392529.1"/>
    </source>
</evidence>
<evidence type="ECO:0000256" key="4">
    <source>
        <dbReference type="SAM" id="Phobius"/>
    </source>
</evidence>
<dbReference type="Pfam" id="PF15176">
    <property type="entry name" value="LRR19-TM"/>
    <property type="match status" value="1"/>
</dbReference>
<dbReference type="PANTHER" id="PTHR31450:SF3">
    <property type="entry name" value="TYPE III ENDOSOME MEMBRANE PROTEIN TEMP"/>
    <property type="match status" value="1"/>
</dbReference>
<comment type="caution">
    <text evidence="5">The sequence shown here is derived from an EMBL/GenBank/DDBJ whole genome shotgun (WGS) entry which is preliminary data.</text>
</comment>
<dbReference type="SMART" id="SM00369">
    <property type="entry name" value="LRR_TYP"/>
    <property type="match status" value="4"/>
</dbReference>
<dbReference type="InterPro" id="IPR001611">
    <property type="entry name" value="Leu-rich_rpt"/>
</dbReference>
<dbReference type="SUPFAM" id="SSF52058">
    <property type="entry name" value="L domain-like"/>
    <property type="match status" value="1"/>
</dbReference>
<keyword evidence="2" id="KW-0677">Repeat</keyword>
<evidence type="ECO:0000256" key="3">
    <source>
        <dbReference type="SAM" id="MobiDB-lite"/>
    </source>
</evidence>
<dbReference type="EMBL" id="JAINUG010000145">
    <property type="protein sequence ID" value="KAJ8392529.1"/>
    <property type="molecule type" value="Genomic_DNA"/>
</dbReference>
<keyword evidence="4" id="KW-1133">Transmembrane helix</keyword>
<keyword evidence="4" id="KW-0812">Transmembrane</keyword>
<dbReference type="InterPro" id="IPR032675">
    <property type="entry name" value="LRR_dom_sf"/>
</dbReference>
<gene>
    <name evidence="5" type="ORF">AAFF_G00074070</name>
</gene>
<evidence type="ECO:0000313" key="6">
    <source>
        <dbReference type="Proteomes" id="UP001221898"/>
    </source>
</evidence>
<dbReference type="AlphaFoldDB" id="A0AAD7RY88"/>
<dbReference type="Gene3D" id="3.80.10.10">
    <property type="entry name" value="Ribonuclease Inhibitor"/>
    <property type="match status" value="1"/>
</dbReference>
<feature type="transmembrane region" description="Helical" evidence="4">
    <location>
        <begin position="218"/>
        <end position="239"/>
    </location>
</feature>
<keyword evidence="1" id="KW-0433">Leucine-rich repeat</keyword>
<feature type="compositionally biased region" description="Acidic residues" evidence="3">
    <location>
        <begin position="318"/>
        <end position="332"/>
    </location>
</feature>
<dbReference type="Proteomes" id="UP001221898">
    <property type="component" value="Unassembled WGS sequence"/>
</dbReference>
<accession>A0AAD7RY88</accession>
<evidence type="ECO:0000256" key="1">
    <source>
        <dbReference type="ARBA" id="ARBA00022614"/>
    </source>
</evidence>
<dbReference type="Pfam" id="PF13855">
    <property type="entry name" value="LRR_8"/>
    <property type="match status" value="1"/>
</dbReference>
<dbReference type="InterPro" id="IPR003591">
    <property type="entry name" value="Leu-rich_rpt_typical-subtyp"/>
</dbReference>
<name>A0AAD7RY88_9TELE</name>